<dbReference type="EMBL" id="NNSR01000046">
    <property type="protein sequence ID" value="PKD30561.1"/>
    <property type="molecule type" value="Genomic_DNA"/>
</dbReference>
<keyword evidence="1" id="KW-0540">Nuclease</keyword>
<protein>
    <submittedName>
        <fullName evidence="5">Sporulation inhibitor KapD</fullName>
    </submittedName>
</protein>
<reference evidence="5" key="1">
    <citation type="journal article" date="2018" name="Environ. Microbiol.">
        <title>Sporulation capability and amylosome conservation among diverse human colonic and rumen isolates of the keystone starch-degrader Ruminococcus bromii.</title>
        <authorList>
            <person name="Mukhopadhya I."/>
            <person name="Morais S."/>
            <person name="Laverde-Gomez J."/>
            <person name="Sheridan P.O."/>
            <person name="Walker A.W."/>
            <person name="Kelly W."/>
            <person name="Klieve A.V."/>
            <person name="Ouwerkerk D."/>
            <person name="Duncan S.H."/>
            <person name="Louis P."/>
            <person name="Koropatkin N."/>
            <person name="Cockburn D."/>
            <person name="Kibler R."/>
            <person name="Cooper P.J."/>
            <person name="Sandoval C."/>
            <person name="Crost E."/>
            <person name="Juge N."/>
            <person name="Bayer E.A."/>
            <person name="Flint H.J."/>
        </authorList>
    </citation>
    <scope>NUCLEOTIDE SEQUENCE [LARGE SCALE GENOMIC DNA]</scope>
    <source>
        <strain evidence="5">ATCC 27255</strain>
    </source>
</reference>
<dbReference type="PANTHER" id="PTHR23044">
    <property type="entry name" value="3'-5' EXONUCLEASE ERI1-RELATED"/>
    <property type="match status" value="1"/>
</dbReference>
<dbReference type="Pfam" id="PF00929">
    <property type="entry name" value="RNase_T"/>
    <property type="match status" value="1"/>
</dbReference>
<gene>
    <name evidence="5" type="ORF">RBATCC27255_01007</name>
</gene>
<evidence type="ECO:0000256" key="1">
    <source>
        <dbReference type="ARBA" id="ARBA00022722"/>
    </source>
</evidence>
<feature type="domain" description="Exonuclease" evidence="4">
    <location>
        <begin position="2"/>
        <end position="184"/>
    </location>
</feature>
<evidence type="ECO:0000256" key="2">
    <source>
        <dbReference type="ARBA" id="ARBA00022801"/>
    </source>
</evidence>
<name>A0A2N0UU81_9FIRM</name>
<evidence type="ECO:0000313" key="5">
    <source>
        <dbReference type="EMBL" id="PKD30561.1"/>
    </source>
</evidence>
<dbReference type="InterPro" id="IPR036397">
    <property type="entry name" value="RNaseH_sf"/>
</dbReference>
<dbReference type="RefSeq" id="WP_101029026.1">
    <property type="nucleotide sequence ID" value="NZ_CABMMZ010000046.1"/>
</dbReference>
<keyword evidence="6" id="KW-1185">Reference proteome</keyword>
<evidence type="ECO:0000256" key="3">
    <source>
        <dbReference type="ARBA" id="ARBA00022839"/>
    </source>
</evidence>
<dbReference type="PANTHER" id="PTHR23044:SF61">
    <property type="entry name" value="3'-5' EXORIBONUCLEASE 1-RELATED"/>
    <property type="match status" value="1"/>
</dbReference>
<dbReference type="GO" id="GO:0000175">
    <property type="term" value="F:3'-5'-RNA exonuclease activity"/>
    <property type="evidence" value="ECO:0007669"/>
    <property type="project" value="InterPro"/>
</dbReference>
<dbReference type="InterPro" id="IPR012337">
    <property type="entry name" value="RNaseH-like_sf"/>
</dbReference>
<accession>A0A2N0UU81</accession>
<dbReference type="InterPro" id="IPR013520">
    <property type="entry name" value="Ribonucl_H"/>
</dbReference>
<comment type="caution">
    <text evidence="5">The sequence shown here is derived from an EMBL/GenBank/DDBJ whole genome shotgun (WGS) entry which is preliminary data.</text>
</comment>
<dbReference type="CDD" id="cd06133">
    <property type="entry name" value="ERI-1_3'hExo_like"/>
    <property type="match status" value="1"/>
</dbReference>
<dbReference type="SUPFAM" id="SSF53098">
    <property type="entry name" value="Ribonuclease H-like"/>
    <property type="match status" value="1"/>
</dbReference>
<dbReference type="Proteomes" id="UP000233425">
    <property type="component" value="Unassembled WGS sequence"/>
</dbReference>
<dbReference type="InterPro" id="IPR047201">
    <property type="entry name" value="ERI-1_3'hExo-like"/>
</dbReference>
<keyword evidence="3" id="KW-0269">Exonuclease</keyword>
<evidence type="ECO:0000259" key="4">
    <source>
        <dbReference type="SMART" id="SM00479"/>
    </source>
</evidence>
<proteinExistence type="predicted"/>
<evidence type="ECO:0000313" key="6">
    <source>
        <dbReference type="Proteomes" id="UP000233425"/>
    </source>
</evidence>
<dbReference type="Gene3D" id="3.30.420.10">
    <property type="entry name" value="Ribonuclease H-like superfamily/Ribonuclease H"/>
    <property type="match status" value="1"/>
</dbReference>
<dbReference type="SMART" id="SM00479">
    <property type="entry name" value="EXOIII"/>
    <property type="match status" value="1"/>
</dbReference>
<sequence length="296" mass="34011">MSYVILDLEWNGSYSKILHKFVNEIIEIGAVKLDDELNVCDTFTMLVAPKIGKKLCSKVKQLTKITNEELKDDGVSFIRAISLFSDFLGDGVLMTWSDSDLHALIENYSYYTGRTRLPFLSRYCNLQSYCEDCLDLHDSSCQLGLGACAEMAGVDFSEDDQHRALADVYLTLECMKAFYGKYPLKPYIKDAVCDEFYDRLLFKNHFVTDINSPDVDKSVMFFDCEDCGKPLVQLSKWRLHNKSFTAEFSCKYCRKKFNGRVSFKKKFDEVSVKKKLNEKVEKKPQTKEQVNTVSAN</sequence>
<keyword evidence="2" id="KW-0378">Hydrolase</keyword>
<dbReference type="GO" id="GO:0003676">
    <property type="term" value="F:nucleic acid binding"/>
    <property type="evidence" value="ECO:0007669"/>
    <property type="project" value="InterPro"/>
</dbReference>
<dbReference type="InterPro" id="IPR051274">
    <property type="entry name" value="3-5_Exoribonuclease"/>
</dbReference>
<organism evidence="5 6">
    <name type="scientific">Ruminococcus bromii</name>
    <dbReference type="NCBI Taxonomy" id="40518"/>
    <lineage>
        <taxon>Bacteria</taxon>
        <taxon>Bacillati</taxon>
        <taxon>Bacillota</taxon>
        <taxon>Clostridia</taxon>
        <taxon>Eubacteriales</taxon>
        <taxon>Oscillospiraceae</taxon>
        <taxon>Ruminococcus</taxon>
    </lineage>
</organism>
<dbReference type="AlphaFoldDB" id="A0A2N0UU81"/>